<organism evidence="1">
    <name type="scientific">Parabacteroides goldsteinii</name>
    <dbReference type="NCBI Taxonomy" id="328812"/>
    <lineage>
        <taxon>Bacteria</taxon>
        <taxon>Pseudomonadati</taxon>
        <taxon>Bacteroidota</taxon>
        <taxon>Bacteroidia</taxon>
        <taxon>Bacteroidales</taxon>
        <taxon>Tannerellaceae</taxon>
        <taxon>Parabacteroides</taxon>
    </lineage>
</organism>
<dbReference type="Pfam" id="PF14055">
    <property type="entry name" value="NVEALA"/>
    <property type="match status" value="1"/>
</dbReference>
<evidence type="ECO:0008006" key="2">
    <source>
        <dbReference type="Google" id="ProtNLM"/>
    </source>
</evidence>
<name>A0A6G1Z9D4_9BACT</name>
<reference evidence="1" key="1">
    <citation type="journal article" date="2019" name="Nat. Med.">
        <title>A library of human gut bacterial isolates paired with longitudinal multiomics data enables mechanistic microbiome research.</title>
        <authorList>
            <person name="Poyet M."/>
            <person name="Groussin M."/>
            <person name="Gibbons S.M."/>
            <person name="Avila-Pacheco J."/>
            <person name="Jiang X."/>
            <person name="Kearney S.M."/>
            <person name="Perrotta A.R."/>
            <person name="Berdy B."/>
            <person name="Zhao S."/>
            <person name="Lieberman T.D."/>
            <person name="Swanson P.K."/>
            <person name="Smith M."/>
            <person name="Roesemann S."/>
            <person name="Alexander J.E."/>
            <person name="Rich S.A."/>
            <person name="Livny J."/>
            <person name="Vlamakis H."/>
            <person name="Clish C."/>
            <person name="Bullock K."/>
            <person name="Deik A."/>
            <person name="Scott J."/>
            <person name="Pierce K.A."/>
            <person name="Xavier R.J."/>
            <person name="Alm E.J."/>
        </authorList>
    </citation>
    <scope>NUCLEOTIDE SEQUENCE</scope>
    <source>
        <strain evidence="1">BIOML-A4</strain>
    </source>
</reference>
<proteinExistence type="predicted"/>
<dbReference type="InterPro" id="IPR025905">
    <property type="entry name" value="NVEALA"/>
</dbReference>
<gene>
    <name evidence="1" type="ORF">GKE01_03665</name>
</gene>
<sequence length="94" mass="10573">MKKKIFGAVFITAMAIIAGWNFNQSKNETQLLDLAMANVEALASGEDTSGKICFYPGTSNYDELIPCDAAYPNIGKCKERQWRYYSKDKAQCFE</sequence>
<accession>A0A6G1Z9D4</accession>
<evidence type="ECO:0000313" key="1">
    <source>
        <dbReference type="EMBL" id="MRY10566.1"/>
    </source>
</evidence>
<protein>
    <recommendedName>
        <fullName evidence="2">NVEALA protein</fullName>
    </recommendedName>
</protein>
<dbReference type="AlphaFoldDB" id="A0A6G1Z9D4"/>
<dbReference type="RefSeq" id="WP_009860525.1">
    <property type="nucleotide sequence ID" value="NZ_CAJSYT010000005.1"/>
</dbReference>
<comment type="caution">
    <text evidence="1">The sequence shown here is derived from an EMBL/GenBank/DDBJ whole genome shotgun (WGS) entry which is preliminary data.</text>
</comment>
<dbReference type="EMBL" id="WKLP01000003">
    <property type="protein sequence ID" value="MRY10566.1"/>
    <property type="molecule type" value="Genomic_DNA"/>
</dbReference>